<dbReference type="AlphaFoldDB" id="A0A8H7EPQ2"/>
<dbReference type="GO" id="GO:0003723">
    <property type="term" value="F:RNA binding"/>
    <property type="evidence" value="ECO:0007669"/>
    <property type="project" value="InterPro"/>
</dbReference>
<dbReference type="SUPFAM" id="SSF54791">
    <property type="entry name" value="Eukaryotic type KH-domain (KH-domain type I)"/>
    <property type="match status" value="1"/>
</dbReference>
<dbReference type="InterPro" id="IPR036612">
    <property type="entry name" value="KH_dom_type_1_sf"/>
</dbReference>
<evidence type="ECO:0000259" key="1">
    <source>
        <dbReference type="Pfam" id="PF00013"/>
    </source>
</evidence>
<dbReference type="OrthoDB" id="271862at2759"/>
<dbReference type="Proteomes" id="UP000605846">
    <property type="component" value="Unassembled WGS sequence"/>
</dbReference>
<protein>
    <recommendedName>
        <fullName evidence="1">K Homology domain-containing protein</fullName>
    </recommendedName>
</protein>
<gene>
    <name evidence="2" type="ORF">EC973_007585</name>
</gene>
<dbReference type="InterPro" id="IPR004088">
    <property type="entry name" value="KH_dom_type_1"/>
</dbReference>
<name>A0A8H7EPQ2_9FUNG</name>
<organism evidence="2 3">
    <name type="scientific">Apophysomyces ossiformis</name>
    <dbReference type="NCBI Taxonomy" id="679940"/>
    <lineage>
        <taxon>Eukaryota</taxon>
        <taxon>Fungi</taxon>
        <taxon>Fungi incertae sedis</taxon>
        <taxon>Mucoromycota</taxon>
        <taxon>Mucoromycotina</taxon>
        <taxon>Mucoromycetes</taxon>
        <taxon>Mucorales</taxon>
        <taxon>Mucorineae</taxon>
        <taxon>Mucoraceae</taxon>
        <taxon>Apophysomyces</taxon>
    </lineage>
</organism>
<evidence type="ECO:0000313" key="3">
    <source>
        <dbReference type="Proteomes" id="UP000605846"/>
    </source>
</evidence>
<dbReference type="Pfam" id="PF00013">
    <property type="entry name" value="KH_1"/>
    <property type="match status" value="1"/>
</dbReference>
<sequence>MAQTAAFSFCYAPPTSGQYSNHDDSTHNHESILSDLRDTCNNVMSCHCCQITVCAAHDATMGKPHSLVDTPTDYNLTLTGPLNTVMAARGDLLSRSPLKINLTLKIPIQDCPPHAALRAQCDKIETDTNTHIVLFEPPPRRSSFISENILSIVISGLPRHAEQARIRILTALDEMVGLHSDTIRIPLKLHNLICGRKRVSLQPIIEETATNIYFPSPFRDSAEESTEKTEEYSPPIYITGDAVNVNRVKDMFIKLAAQKVKI</sequence>
<comment type="caution">
    <text evidence="2">The sequence shown here is derived from an EMBL/GenBank/DDBJ whole genome shotgun (WGS) entry which is preliminary data.</text>
</comment>
<reference evidence="2" key="1">
    <citation type="submission" date="2020-01" db="EMBL/GenBank/DDBJ databases">
        <title>Genome Sequencing of Three Apophysomyces-Like Fungal Strains Confirms a Novel Fungal Genus in the Mucoromycota with divergent Burkholderia-like Endosymbiotic Bacteria.</title>
        <authorList>
            <person name="Stajich J.E."/>
            <person name="Macias A.M."/>
            <person name="Carter-House D."/>
            <person name="Lovett B."/>
            <person name="Kasson L.R."/>
            <person name="Berry K."/>
            <person name="Grigoriev I."/>
            <person name="Chang Y."/>
            <person name="Spatafora J."/>
            <person name="Kasson M.T."/>
        </authorList>
    </citation>
    <scope>NUCLEOTIDE SEQUENCE</scope>
    <source>
        <strain evidence="2">NRRL A-21654</strain>
    </source>
</reference>
<keyword evidence="3" id="KW-1185">Reference proteome</keyword>
<evidence type="ECO:0000313" key="2">
    <source>
        <dbReference type="EMBL" id="KAF7727421.1"/>
    </source>
</evidence>
<dbReference type="EMBL" id="JABAYA010000057">
    <property type="protein sequence ID" value="KAF7727421.1"/>
    <property type="molecule type" value="Genomic_DNA"/>
</dbReference>
<proteinExistence type="predicted"/>
<feature type="domain" description="K Homology" evidence="1">
    <location>
        <begin position="181"/>
        <end position="252"/>
    </location>
</feature>
<dbReference type="Gene3D" id="3.30.1370.10">
    <property type="entry name" value="K Homology domain, type 1"/>
    <property type="match status" value="1"/>
</dbReference>
<accession>A0A8H7EPQ2</accession>